<comment type="caution">
    <text evidence="4">The sequence shown here is derived from an EMBL/GenBank/DDBJ whole genome shotgun (WGS) entry which is preliminary data.</text>
</comment>
<dbReference type="SUPFAM" id="SSF53686">
    <property type="entry name" value="Tryptophan synthase beta subunit-like PLP-dependent enzymes"/>
    <property type="match status" value="1"/>
</dbReference>
<accession>W6N3R0</accession>
<dbReference type="CDD" id="cd00640">
    <property type="entry name" value="Trp-synth-beta_II"/>
    <property type="match status" value="1"/>
</dbReference>
<dbReference type="Pfam" id="PF00291">
    <property type="entry name" value="PALP"/>
    <property type="match status" value="1"/>
</dbReference>
<dbReference type="Proteomes" id="UP000019482">
    <property type="component" value="Unassembled WGS sequence"/>
</dbReference>
<dbReference type="PANTHER" id="PTHR42937:SF1">
    <property type="entry name" value="DIAMINOPROPIONATE AMMONIA-LYASE"/>
    <property type="match status" value="1"/>
</dbReference>
<gene>
    <name evidence="4" type="ORF">CTDIVETGP_0665</name>
</gene>
<evidence type="ECO:0000313" key="5">
    <source>
        <dbReference type="Proteomes" id="UP000019482"/>
    </source>
</evidence>
<comment type="cofactor">
    <cofactor evidence="1">
        <name>pyridoxal 5'-phosphate</name>
        <dbReference type="ChEBI" id="CHEBI:597326"/>
    </cofactor>
</comment>
<sequence>MLSEIKFKYNSNSGDKISDISNTDFLSKESIGTVRKFFETFPNYKATPLHSLNNLAKYLGIDKIYIKDESKRFGLNAFKSLGGAYAVSNCICEKLGIDIEDASFEMLKSKEIKDKIGDITFVTATDGNHGRGVAWAAKNFGYKSIVYMPKGSAKDRLENIRREGAEASITDMNYDDAVRYAKSVADKIGGIMVQDTAWDGYEHIPTWIMQGYTTITDEVISQLQDMGAEKPTHVFLQAGVGSFAGSILGYFTNLYREDRPISIIVEPNTAACIFKSASSGDGKIHPVTGDMETIMAGLACGEPNTISWKILRDYANAYVSCGDYVSARGMRILGNPLPGDDQVISGESGAVGMGLLSLILQREKFKDVKEKLKLDSNSKVLIISTEGDTYPDGYREVVWDGRCPSYE</sequence>
<dbReference type="Gene3D" id="3.40.50.1100">
    <property type="match status" value="3"/>
</dbReference>
<dbReference type="NCBIfam" id="TIGR03528">
    <property type="entry name" value="2_3_DAP_am_ly"/>
    <property type="match status" value="1"/>
</dbReference>
<dbReference type="InterPro" id="IPR010081">
    <property type="entry name" value="DiNH2opropionate_NH3_lyase"/>
</dbReference>
<dbReference type="PANTHER" id="PTHR42937">
    <property type="match status" value="1"/>
</dbReference>
<dbReference type="GO" id="GO:0008838">
    <property type="term" value="F:diaminopropionate ammonia-lyase activity"/>
    <property type="evidence" value="ECO:0007669"/>
    <property type="project" value="InterPro"/>
</dbReference>
<feature type="domain" description="Tryptophan synthase beta chain-like PALP" evidence="3">
    <location>
        <begin position="43"/>
        <end position="366"/>
    </location>
</feature>
<dbReference type="GO" id="GO:0004794">
    <property type="term" value="F:threonine deaminase activity"/>
    <property type="evidence" value="ECO:0007669"/>
    <property type="project" value="UniProtKB-EC"/>
</dbReference>
<organism evidence="4 5">
    <name type="scientific">Clostridium tyrobutyricum DIVETGP</name>
    <dbReference type="NCBI Taxonomy" id="1408889"/>
    <lineage>
        <taxon>Bacteria</taxon>
        <taxon>Bacillati</taxon>
        <taxon>Bacillota</taxon>
        <taxon>Clostridia</taxon>
        <taxon>Eubacteriales</taxon>
        <taxon>Clostridiaceae</taxon>
        <taxon>Clostridium</taxon>
    </lineage>
</organism>
<dbReference type="OrthoDB" id="34584at2"/>
<dbReference type="GO" id="GO:1901605">
    <property type="term" value="P:alpha-amino acid metabolic process"/>
    <property type="evidence" value="ECO:0007669"/>
    <property type="project" value="UniProtKB-ARBA"/>
</dbReference>
<dbReference type="AlphaFoldDB" id="W6N3R0"/>
<dbReference type="GeneID" id="29419911"/>
<dbReference type="EMBL" id="CBXI010000008">
    <property type="protein sequence ID" value="CDL90595.1"/>
    <property type="molecule type" value="Genomic_DNA"/>
</dbReference>
<dbReference type="InterPro" id="IPR019871">
    <property type="entry name" value="DiNH2propionate_NH3-lyase_sub"/>
</dbReference>
<name>W6N3R0_CLOTY</name>
<evidence type="ECO:0000313" key="4">
    <source>
        <dbReference type="EMBL" id="CDL90595.1"/>
    </source>
</evidence>
<keyword evidence="5" id="KW-1185">Reference proteome</keyword>
<dbReference type="EC" id="4.3.1.19" evidence="4"/>
<dbReference type="InterPro" id="IPR036052">
    <property type="entry name" value="TrpB-like_PALP_sf"/>
</dbReference>
<dbReference type="InterPro" id="IPR001926">
    <property type="entry name" value="TrpB-like_PALP"/>
</dbReference>
<evidence type="ECO:0000259" key="3">
    <source>
        <dbReference type="Pfam" id="PF00291"/>
    </source>
</evidence>
<keyword evidence="2" id="KW-0663">Pyridoxal phosphate</keyword>
<evidence type="ECO:0000256" key="2">
    <source>
        <dbReference type="ARBA" id="ARBA00022898"/>
    </source>
</evidence>
<protein>
    <submittedName>
        <fullName evidence="4">Threonine dehydratase</fullName>
        <ecNumber evidence="4">4.3.1.19</ecNumber>
    </submittedName>
</protein>
<keyword evidence="4" id="KW-0456">Lyase</keyword>
<proteinExistence type="predicted"/>
<dbReference type="NCBIfam" id="TIGR01747">
    <property type="entry name" value="diampropi_NH3ly"/>
    <property type="match status" value="1"/>
</dbReference>
<reference evidence="4 5" key="1">
    <citation type="journal article" date="2015" name="Genome Announc.">
        <title>Draft Genome Sequence of Clostridium tyrobutyricum Strain DIVETGP, Isolated from Cow's Milk for Grana Padano Production.</title>
        <authorList>
            <person name="Soggiu A."/>
            <person name="Piras C."/>
            <person name="Gaiarsa S."/>
            <person name="Sassera D."/>
            <person name="Roncada P."/>
            <person name="Bendixen E."/>
            <person name="Brasca M."/>
            <person name="Bonizzi L."/>
        </authorList>
    </citation>
    <scope>NUCLEOTIDE SEQUENCE [LARGE SCALE GENOMIC DNA]</scope>
    <source>
        <strain evidence="4 5">DIVETGP</strain>
    </source>
</reference>
<dbReference type="GO" id="GO:0030170">
    <property type="term" value="F:pyridoxal phosphate binding"/>
    <property type="evidence" value="ECO:0007669"/>
    <property type="project" value="InterPro"/>
</dbReference>
<dbReference type="NCBIfam" id="NF006058">
    <property type="entry name" value="PRK08206.1"/>
    <property type="match status" value="1"/>
</dbReference>
<dbReference type="RefSeq" id="WP_017894795.1">
    <property type="nucleotide sequence ID" value="NZ_CBXI010000008.1"/>
</dbReference>
<evidence type="ECO:0000256" key="1">
    <source>
        <dbReference type="ARBA" id="ARBA00001933"/>
    </source>
</evidence>